<evidence type="ECO:0000256" key="8">
    <source>
        <dbReference type="SAM" id="MobiDB-lite"/>
    </source>
</evidence>
<dbReference type="PANTHER" id="PTHR23065:SF7">
    <property type="entry name" value="NOSTRIN, ISOFORM H"/>
    <property type="match status" value="1"/>
</dbReference>
<keyword evidence="7" id="KW-0175">Coiled coil</keyword>
<feature type="compositionally biased region" description="Basic and acidic residues" evidence="8">
    <location>
        <begin position="294"/>
        <end position="329"/>
    </location>
</feature>
<dbReference type="PRINTS" id="PR00499">
    <property type="entry name" value="P67PHOX"/>
</dbReference>
<comment type="caution">
    <text evidence="11">The sequence shown here is derived from an EMBL/GenBank/DDBJ whole genome shotgun (WGS) entry which is preliminary data.</text>
</comment>
<name>A0ABQ8Z0P1_9EUKA</name>
<dbReference type="SMART" id="SM00326">
    <property type="entry name" value="SH3"/>
    <property type="match status" value="2"/>
</dbReference>
<protein>
    <submittedName>
        <fullName evidence="11">Sh3 and f-bar domain-containing protein</fullName>
    </submittedName>
</protein>
<dbReference type="PROSITE" id="PS50002">
    <property type="entry name" value="SH3"/>
    <property type="match status" value="2"/>
</dbReference>
<dbReference type="InterPro" id="IPR001060">
    <property type="entry name" value="FCH_dom"/>
</dbReference>
<keyword evidence="12" id="KW-1185">Reference proteome</keyword>
<evidence type="ECO:0000313" key="12">
    <source>
        <dbReference type="Proteomes" id="UP001150062"/>
    </source>
</evidence>
<dbReference type="Pfam" id="PF00018">
    <property type="entry name" value="SH3_1"/>
    <property type="match status" value="2"/>
</dbReference>
<gene>
    <name evidence="11" type="ORF">M0813_15931</name>
</gene>
<evidence type="ECO:0000256" key="7">
    <source>
        <dbReference type="PROSITE-ProRule" id="PRU01077"/>
    </source>
</evidence>
<evidence type="ECO:0000259" key="9">
    <source>
        <dbReference type="PROSITE" id="PS50002"/>
    </source>
</evidence>
<reference evidence="11" key="1">
    <citation type="submission" date="2022-08" db="EMBL/GenBank/DDBJ databases">
        <title>Novel sulfate-reducing endosymbionts in the free-living metamonad Anaeramoeba.</title>
        <authorList>
            <person name="Jerlstrom-Hultqvist J."/>
            <person name="Cepicka I."/>
            <person name="Gallot-Lavallee L."/>
            <person name="Salas-Leiva D."/>
            <person name="Curtis B.A."/>
            <person name="Zahonova K."/>
            <person name="Pipaliya S."/>
            <person name="Dacks J."/>
            <person name="Roger A.J."/>
        </authorList>
    </citation>
    <scope>NUCLEOTIDE SEQUENCE</scope>
    <source>
        <strain evidence="11">Schooner1</strain>
    </source>
</reference>
<feature type="domain" description="SH3" evidence="9">
    <location>
        <begin position="410"/>
        <end position="469"/>
    </location>
</feature>
<keyword evidence="3" id="KW-0963">Cytoplasm</keyword>
<dbReference type="SMART" id="SM00055">
    <property type="entry name" value="FCH"/>
    <property type="match status" value="1"/>
</dbReference>
<evidence type="ECO:0000313" key="11">
    <source>
        <dbReference type="EMBL" id="KAJ6250445.1"/>
    </source>
</evidence>
<dbReference type="SUPFAM" id="SSF103657">
    <property type="entry name" value="BAR/IMD domain-like"/>
    <property type="match status" value="1"/>
</dbReference>
<feature type="domain" description="SH3" evidence="9">
    <location>
        <begin position="344"/>
        <end position="403"/>
    </location>
</feature>
<feature type="compositionally biased region" description="Acidic residues" evidence="8">
    <location>
        <begin position="330"/>
        <end position="341"/>
    </location>
</feature>
<evidence type="ECO:0000256" key="3">
    <source>
        <dbReference type="ARBA" id="ARBA00022490"/>
    </source>
</evidence>
<dbReference type="InterPro" id="IPR001452">
    <property type="entry name" value="SH3_domain"/>
</dbReference>
<evidence type="ECO:0000256" key="1">
    <source>
        <dbReference type="ARBA" id="ARBA00004245"/>
    </source>
</evidence>
<keyword evidence="4" id="KW-0597">Phosphoprotein</keyword>
<feature type="compositionally biased region" description="Basic and acidic residues" evidence="8">
    <location>
        <begin position="150"/>
        <end position="170"/>
    </location>
</feature>
<dbReference type="InterPro" id="IPR027267">
    <property type="entry name" value="AH/BAR_dom_sf"/>
</dbReference>
<dbReference type="PANTHER" id="PTHR23065">
    <property type="entry name" value="PROLINE-SERINE-THREONINE PHOSPHATASE INTERACTING PROTEIN 1"/>
    <property type="match status" value="1"/>
</dbReference>
<accession>A0ABQ8Z0P1</accession>
<evidence type="ECO:0000256" key="2">
    <source>
        <dbReference type="ARBA" id="ARBA00022443"/>
    </source>
</evidence>
<evidence type="ECO:0000256" key="5">
    <source>
        <dbReference type="ARBA" id="ARBA00023212"/>
    </source>
</evidence>
<evidence type="ECO:0000259" key="10">
    <source>
        <dbReference type="PROSITE" id="PS51741"/>
    </source>
</evidence>
<feature type="region of interest" description="Disordered" evidence="8">
    <location>
        <begin position="147"/>
        <end position="175"/>
    </location>
</feature>
<organism evidence="11 12">
    <name type="scientific">Anaeramoeba flamelloides</name>
    <dbReference type="NCBI Taxonomy" id="1746091"/>
    <lineage>
        <taxon>Eukaryota</taxon>
        <taxon>Metamonada</taxon>
        <taxon>Anaeramoebidae</taxon>
        <taxon>Anaeramoeba</taxon>
    </lineage>
</organism>
<dbReference type="PRINTS" id="PR00452">
    <property type="entry name" value="SH3DOMAIN"/>
</dbReference>
<comment type="subcellular location">
    <subcellularLocation>
        <location evidence="1">Cytoplasm</location>
        <location evidence="1">Cytoskeleton</location>
    </subcellularLocation>
</comment>
<dbReference type="Proteomes" id="UP001150062">
    <property type="component" value="Unassembled WGS sequence"/>
</dbReference>
<feature type="region of interest" description="Disordered" evidence="8">
    <location>
        <begin position="253"/>
        <end position="341"/>
    </location>
</feature>
<dbReference type="Gene3D" id="1.20.1270.60">
    <property type="entry name" value="Arfaptin homology (AH) domain/BAR domain"/>
    <property type="match status" value="1"/>
</dbReference>
<feature type="compositionally biased region" description="Low complexity" evidence="8">
    <location>
        <begin position="279"/>
        <end position="293"/>
    </location>
</feature>
<dbReference type="EMBL" id="JAOAOG010000075">
    <property type="protein sequence ID" value="KAJ6250445.1"/>
    <property type="molecule type" value="Genomic_DNA"/>
</dbReference>
<keyword evidence="5" id="KW-0206">Cytoskeleton</keyword>
<dbReference type="PROSITE" id="PS51741">
    <property type="entry name" value="F_BAR"/>
    <property type="match status" value="1"/>
</dbReference>
<proteinExistence type="predicted"/>
<dbReference type="InterPro" id="IPR036028">
    <property type="entry name" value="SH3-like_dom_sf"/>
</dbReference>
<dbReference type="CDD" id="cd00174">
    <property type="entry name" value="SH3"/>
    <property type="match status" value="2"/>
</dbReference>
<evidence type="ECO:0000256" key="4">
    <source>
        <dbReference type="ARBA" id="ARBA00022553"/>
    </source>
</evidence>
<sequence length="469" mass="53185">MSFASELWDQYPLVKQKISDDFHNLKILSDFISKCGKLQSTFGNALLKLSQTHKAGAGEYGTVGTAWESVKSEMERMARINIECSQFLVSEIAASLLDFKKKTSQSRKEYITNNAKKTKELERLKTKLKSATLQSEKCKKVLQVAQNNQGDKKAKQKIDKAQKNSNKAENELESATDNLNSFEKEYYSETIPKVLTDFEQLEKDRIELIKKNCLELSGNLKDSYVTKITELSTRMEKCAQDIDMEKDLYSYSTENKSGNKPPQGVIIPFTKPKSSKHSTQTSLNTENLQNNNQEKTEQKQMKIMENKDETQKTNYEKENENNNKELDKNDTDDDDDDDEDDGEVVDFIVTALYDYEANDETDLAFSAGDSIHVVKKHTSGWWEGELDGKKGLFPMNFVSESGNVEEPEIQIGDKARAIYDYEAEGNGELSIKENQIIIITNLDDGWYVGYIEGGDGTEGSFPGNYIEKI</sequence>
<dbReference type="Gene3D" id="2.30.30.40">
    <property type="entry name" value="SH3 Domains"/>
    <property type="match status" value="2"/>
</dbReference>
<feature type="domain" description="F-BAR" evidence="10">
    <location>
        <begin position="1"/>
        <end position="247"/>
    </location>
</feature>
<dbReference type="SUPFAM" id="SSF50044">
    <property type="entry name" value="SH3-domain"/>
    <property type="match status" value="2"/>
</dbReference>
<dbReference type="InterPro" id="IPR031160">
    <property type="entry name" value="F_BAR_dom"/>
</dbReference>
<keyword evidence="2 6" id="KW-0728">SH3 domain</keyword>
<evidence type="ECO:0000256" key="6">
    <source>
        <dbReference type="PROSITE-ProRule" id="PRU00192"/>
    </source>
</evidence>